<evidence type="ECO:0000256" key="1">
    <source>
        <dbReference type="ARBA" id="ARBA00023002"/>
    </source>
</evidence>
<sequence length="364" mass="40229">MSAITQKDGPVAVTGVSGFTGGHMVRELSLQGYHVRACLRDSESWRGQDAINYLKTLPNVEILDGCDLFEPGSYHQAFAGCSSVFHIATVSSNSLRTQPKGTGDVSTDVYDGLVKGTQNVVDAINASETVKRLLYTSSTSAMFNARMADPKYHWTETDWAYDGVLEEYWNSPAASYNRGKVDTENLIYKAGSDSQGQWDAVSFLSGMICGRVLFKAQLGQWNEQIGRIAAGLEVNWPTPNNVYYDMIDVRDLVKAHRLAAESSVDHNNSHGGPRYLLHGCGERSTMSLREDIPEIIERYFPGYKMGTAGNSGQRDDGNPLWYNENHSSDKAKTLLCATIRPVEETIRDLVESQIELGLIKPVLK</sequence>
<dbReference type="PANTHER" id="PTHR10366">
    <property type="entry name" value="NAD DEPENDENT EPIMERASE/DEHYDRATASE"/>
    <property type="match status" value="1"/>
</dbReference>
<dbReference type="InterPro" id="IPR001509">
    <property type="entry name" value="Epimerase_deHydtase"/>
</dbReference>
<evidence type="ECO:0000256" key="2">
    <source>
        <dbReference type="ARBA" id="ARBA00023445"/>
    </source>
</evidence>
<comment type="caution">
    <text evidence="4">The sequence shown here is derived from an EMBL/GenBank/DDBJ whole genome shotgun (WGS) entry which is preliminary data.</text>
</comment>
<dbReference type="InterPro" id="IPR036291">
    <property type="entry name" value="NAD(P)-bd_dom_sf"/>
</dbReference>
<accession>A0A520RW38</accession>
<evidence type="ECO:0000259" key="3">
    <source>
        <dbReference type="Pfam" id="PF01370"/>
    </source>
</evidence>
<dbReference type="SUPFAM" id="SSF51735">
    <property type="entry name" value="NAD(P)-binding Rossmann-fold domains"/>
    <property type="match status" value="1"/>
</dbReference>
<feature type="domain" description="NAD-dependent epimerase/dehydratase" evidence="3">
    <location>
        <begin position="11"/>
        <end position="262"/>
    </location>
</feature>
<dbReference type="Pfam" id="PF01370">
    <property type="entry name" value="Epimerase"/>
    <property type="match status" value="1"/>
</dbReference>
<gene>
    <name evidence="4" type="ORF">EVA68_08935</name>
</gene>
<dbReference type="AlphaFoldDB" id="A0A520RW38"/>
<proteinExistence type="inferred from homology"/>
<evidence type="ECO:0000313" key="5">
    <source>
        <dbReference type="Proteomes" id="UP000316199"/>
    </source>
</evidence>
<dbReference type="Gene3D" id="3.40.50.720">
    <property type="entry name" value="NAD(P)-binding Rossmann-like Domain"/>
    <property type="match status" value="1"/>
</dbReference>
<dbReference type="Proteomes" id="UP000316199">
    <property type="component" value="Unassembled WGS sequence"/>
</dbReference>
<evidence type="ECO:0000313" key="4">
    <source>
        <dbReference type="EMBL" id="RZO74460.1"/>
    </source>
</evidence>
<keyword evidence="1" id="KW-0560">Oxidoreductase</keyword>
<organism evidence="4 5">
    <name type="scientific">OM182 bacterium</name>
    <dbReference type="NCBI Taxonomy" id="2510334"/>
    <lineage>
        <taxon>Bacteria</taxon>
        <taxon>Pseudomonadati</taxon>
        <taxon>Pseudomonadota</taxon>
        <taxon>Gammaproteobacteria</taxon>
        <taxon>OMG group</taxon>
        <taxon>OM182 clade</taxon>
    </lineage>
</organism>
<dbReference type="PANTHER" id="PTHR10366:SF564">
    <property type="entry name" value="STEROL-4-ALPHA-CARBOXYLATE 3-DEHYDROGENASE, DECARBOXYLATING"/>
    <property type="match status" value="1"/>
</dbReference>
<name>A0A520RW38_9GAMM</name>
<reference evidence="4 5" key="1">
    <citation type="submission" date="2019-02" db="EMBL/GenBank/DDBJ databases">
        <title>Prokaryotic population dynamics and viral predation in marine succession experiment using metagenomics: the confinement effect.</title>
        <authorList>
            <person name="Haro-Moreno J.M."/>
            <person name="Rodriguez-Valera F."/>
            <person name="Lopez-Perez M."/>
        </authorList>
    </citation>
    <scope>NUCLEOTIDE SEQUENCE [LARGE SCALE GENOMIC DNA]</scope>
    <source>
        <strain evidence="4">MED-G157</strain>
    </source>
</reference>
<dbReference type="GO" id="GO:0016616">
    <property type="term" value="F:oxidoreductase activity, acting on the CH-OH group of donors, NAD or NADP as acceptor"/>
    <property type="evidence" value="ECO:0007669"/>
    <property type="project" value="TreeGrafter"/>
</dbReference>
<comment type="similarity">
    <text evidence="2">Belongs to the NAD(P)-dependent epimerase/dehydratase family. Dihydroflavonol-4-reductase subfamily.</text>
</comment>
<dbReference type="EMBL" id="SHAG01000078">
    <property type="protein sequence ID" value="RZO74460.1"/>
    <property type="molecule type" value="Genomic_DNA"/>
</dbReference>
<protein>
    <submittedName>
        <fullName evidence="4">NAD-dependent epimerase/dehydratase family protein</fullName>
    </submittedName>
</protein>
<dbReference type="InterPro" id="IPR050425">
    <property type="entry name" value="NAD(P)_dehydrat-like"/>
</dbReference>